<evidence type="ECO:0000259" key="2">
    <source>
        <dbReference type="PROSITE" id="PS51782"/>
    </source>
</evidence>
<name>A0A923NLJ9_9FIRM</name>
<evidence type="ECO:0000313" key="4">
    <source>
        <dbReference type="Proteomes" id="UP000602647"/>
    </source>
</evidence>
<dbReference type="PROSITE" id="PS51782">
    <property type="entry name" value="LYSM"/>
    <property type="match status" value="1"/>
</dbReference>
<dbReference type="CDD" id="cd00118">
    <property type="entry name" value="LysM"/>
    <property type="match status" value="1"/>
</dbReference>
<dbReference type="EMBL" id="JACRYT010000037">
    <property type="protein sequence ID" value="MBC6681376.1"/>
    <property type="molecule type" value="Genomic_DNA"/>
</dbReference>
<feature type="domain" description="LysM" evidence="2">
    <location>
        <begin position="166"/>
        <end position="231"/>
    </location>
</feature>
<evidence type="ECO:0000256" key="1">
    <source>
        <dbReference type="SAM" id="MobiDB-lite"/>
    </source>
</evidence>
<dbReference type="PANTHER" id="PTHR34700">
    <property type="entry name" value="POTASSIUM BINDING PROTEIN KBP"/>
    <property type="match status" value="1"/>
</dbReference>
<feature type="region of interest" description="Disordered" evidence="1">
    <location>
        <begin position="126"/>
        <end position="167"/>
    </location>
</feature>
<dbReference type="PANTHER" id="PTHR34700:SF4">
    <property type="entry name" value="PHAGE-LIKE ELEMENT PBSX PROTEIN XKDP"/>
    <property type="match status" value="1"/>
</dbReference>
<dbReference type="InterPro" id="IPR018392">
    <property type="entry name" value="LysM"/>
</dbReference>
<dbReference type="RefSeq" id="WP_187304468.1">
    <property type="nucleotide sequence ID" value="NZ_JACRYT010000037.1"/>
</dbReference>
<comment type="caution">
    <text evidence="3">The sequence shown here is derived from an EMBL/GenBank/DDBJ whole genome shotgun (WGS) entry which is preliminary data.</text>
</comment>
<organism evidence="3 4">
    <name type="scientific">Zhenpiania hominis</name>
    <dbReference type="NCBI Taxonomy" id="2763644"/>
    <lineage>
        <taxon>Bacteria</taxon>
        <taxon>Bacillati</taxon>
        <taxon>Bacillota</taxon>
        <taxon>Clostridia</taxon>
        <taxon>Peptostreptococcales</taxon>
        <taxon>Anaerovoracaceae</taxon>
        <taxon>Zhenpiania</taxon>
    </lineage>
</organism>
<dbReference type="Pfam" id="PF01476">
    <property type="entry name" value="LysM"/>
    <property type="match status" value="1"/>
</dbReference>
<dbReference type="AlphaFoldDB" id="A0A923NLJ9"/>
<evidence type="ECO:0000313" key="3">
    <source>
        <dbReference type="EMBL" id="MBC6681376.1"/>
    </source>
</evidence>
<sequence length="233" mass="26122">MEIWLKNGTDAIQLPILPSTFTVSVENSHQTVNVQTKGDVTILGKTGLKTVELTSFFPGQDYSFAAYAKDRDPYDYIDKILSWQEKAVRITITDTNINLQTTIQSFSYGEPDISGDVEFTLSMQEYRKPTYTKPPKDKKNNNNSGGGKKDDKNNKKPGKDNKSKSKNYTVKKGDTLWAIAKKYYGAGSKYTKIYNANKSVIEKAAKKHGKKSSTNKGVKGWWIFPGTKLVIPK</sequence>
<keyword evidence="4" id="KW-1185">Reference proteome</keyword>
<accession>A0A923NLJ9</accession>
<dbReference type="Gene3D" id="3.10.350.10">
    <property type="entry name" value="LysM domain"/>
    <property type="match status" value="1"/>
</dbReference>
<protein>
    <submittedName>
        <fullName evidence="3">LysM peptidoglycan-binding domain-containing protein</fullName>
    </submittedName>
</protein>
<dbReference type="InterPro" id="IPR052196">
    <property type="entry name" value="Bact_Kbp"/>
</dbReference>
<dbReference type="SMART" id="SM00257">
    <property type="entry name" value="LysM"/>
    <property type="match status" value="1"/>
</dbReference>
<reference evidence="3" key="1">
    <citation type="submission" date="2020-08" db="EMBL/GenBank/DDBJ databases">
        <title>Genome public.</title>
        <authorList>
            <person name="Liu C."/>
            <person name="Sun Q."/>
        </authorList>
    </citation>
    <scope>NUCLEOTIDE SEQUENCE</scope>
    <source>
        <strain evidence="3">BX12</strain>
    </source>
</reference>
<dbReference type="InterPro" id="IPR036779">
    <property type="entry name" value="LysM_dom_sf"/>
</dbReference>
<gene>
    <name evidence="3" type="ORF">H9L42_16315</name>
</gene>
<dbReference type="SUPFAM" id="SSF54106">
    <property type="entry name" value="LysM domain"/>
    <property type="match status" value="1"/>
</dbReference>
<feature type="compositionally biased region" description="Basic and acidic residues" evidence="1">
    <location>
        <begin position="147"/>
        <end position="163"/>
    </location>
</feature>
<proteinExistence type="predicted"/>
<dbReference type="Proteomes" id="UP000602647">
    <property type="component" value="Unassembled WGS sequence"/>
</dbReference>